<dbReference type="EMBL" id="JAFNEN010000371">
    <property type="protein sequence ID" value="KAG8184529.1"/>
    <property type="molecule type" value="Genomic_DNA"/>
</dbReference>
<reference evidence="1 2" key="1">
    <citation type="journal article" date="2022" name="Nat. Ecol. Evol.">
        <title>A masculinizing supergene underlies an exaggerated male reproductive morph in a spider.</title>
        <authorList>
            <person name="Hendrickx F."/>
            <person name="De Corte Z."/>
            <person name="Sonet G."/>
            <person name="Van Belleghem S.M."/>
            <person name="Kostlbacher S."/>
            <person name="Vangestel C."/>
        </authorList>
    </citation>
    <scope>NUCLEOTIDE SEQUENCE [LARGE SCALE GENOMIC DNA]</scope>
    <source>
        <strain evidence="1">W744_W776</strain>
    </source>
</reference>
<protein>
    <submittedName>
        <fullName evidence="1">Uncharacterized protein</fullName>
    </submittedName>
</protein>
<keyword evidence="2" id="KW-1185">Reference proteome</keyword>
<sequence>MLKTFLRQQPLYFFNIYERTFQAKKPSYDCCVKKFNRCCCPFGLLKILLWQRLCDIYQRTLQVKSFTMNIINNS</sequence>
<accession>A0AAV6UK44</accession>
<dbReference type="Proteomes" id="UP000827092">
    <property type="component" value="Unassembled WGS sequence"/>
</dbReference>
<evidence type="ECO:0000313" key="1">
    <source>
        <dbReference type="EMBL" id="KAG8184529.1"/>
    </source>
</evidence>
<proteinExistence type="predicted"/>
<comment type="caution">
    <text evidence="1">The sequence shown here is derived from an EMBL/GenBank/DDBJ whole genome shotgun (WGS) entry which is preliminary data.</text>
</comment>
<evidence type="ECO:0000313" key="2">
    <source>
        <dbReference type="Proteomes" id="UP000827092"/>
    </source>
</evidence>
<gene>
    <name evidence="1" type="ORF">JTE90_023543</name>
</gene>
<dbReference type="AlphaFoldDB" id="A0AAV6UK44"/>
<organism evidence="1 2">
    <name type="scientific">Oedothorax gibbosus</name>
    <dbReference type="NCBI Taxonomy" id="931172"/>
    <lineage>
        <taxon>Eukaryota</taxon>
        <taxon>Metazoa</taxon>
        <taxon>Ecdysozoa</taxon>
        <taxon>Arthropoda</taxon>
        <taxon>Chelicerata</taxon>
        <taxon>Arachnida</taxon>
        <taxon>Araneae</taxon>
        <taxon>Araneomorphae</taxon>
        <taxon>Entelegynae</taxon>
        <taxon>Araneoidea</taxon>
        <taxon>Linyphiidae</taxon>
        <taxon>Erigoninae</taxon>
        <taxon>Oedothorax</taxon>
    </lineage>
</organism>
<name>A0AAV6UK44_9ARAC</name>